<evidence type="ECO:0000313" key="2">
    <source>
        <dbReference type="Proteomes" id="UP001299970"/>
    </source>
</evidence>
<dbReference type="RefSeq" id="WP_241041102.1">
    <property type="nucleotide sequence ID" value="NZ_BAAAJF010000063.1"/>
</dbReference>
<protein>
    <submittedName>
        <fullName evidence="1">Uncharacterized protein</fullName>
    </submittedName>
</protein>
<comment type="caution">
    <text evidence="1">The sequence shown here is derived from an EMBL/GenBank/DDBJ whole genome shotgun (WGS) entry which is preliminary data.</text>
</comment>
<organism evidence="1 2">
    <name type="scientific">Pseudonocardia alaniniphila</name>
    <dbReference type="NCBI Taxonomy" id="75291"/>
    <lineage>
        <taxon>Bacteria</taxon>
        <taxon>Bacillati</taxon>
        <taxon>Actinomycetota</taxon>
        <taxon>Actinomycetes</taxon>
        <taxon>Pseudonocardiales</taxon>
        <taxon>Pseudonocardiaceae</taxon>
        <taxon>Pseudonocardia</taxon>
    </lineage>
</organism>
<dbReference type="Proteomes" id="UP001299970">
    <property type="component" value="Unassembled WGS sequence"/>
</dbReference>
<reference evidence="1 2" key="1">
    <citation type="submission" date="2022-03" db="EMBL/GenBank/DDBJ databases">
        <title>Pseudonocardia alaer sp. nov., a novel actinomycete isolated from reed forest soil.</title>
        <authorList>
            <person name="Wang L."/>
        </authorList>
    </citation>
    <scope>NUCLEOTIDE SEQUENCE [LARGE SCALE GENOMIC DNA]</scope>
    <source>
        <strain evidence="1 2">Y-16303</strain>
    </source>
</reference>
<keyword evidence="2" id="KW-1185">Reference proteome</keyword>
<evidence type="ECO:0000313" key="1">
    <source>
        <dbReference type="EMBL" id="MCH6170296.1"/>
    </source>
</evidence>
<sequence length="50" mass="5395">MAVVAHWFCGLCEVEGRDAVKEPSCWNCGGAVTVTARPSLEWTDSALPDE</sequence>
<gene>
    <name evidence="1" type="ORF">MMF94_31735</name>
</gene>
<accession>A0ABS9TP39</accession>
<name>A0ABS9TP39_9PSEU</name>
<dbReference type="EMBL" id="JAKXMK010000031">
    <property type="protein sequence ID" value="MCH6170296.1"/>
    <property type="molecule type" value="Genomic_DNA"/>
</dbReference>
<proteinExistence type="predicted"/>